<dbReference type="AlphaFoldDB" id="A0A0M3JG55"/>
<proteinExistence type="predicted"/>
<accession>A0A0M3JG55</accession>
<sequence length="122" mass="13889">VVATNDPNYQTLAGLDQNQVFGADKKKSWHPPIRAGEKKVVATNDPNYQTLCGLDQEAAFGPDKKRTWKPPIIAGENKIVPTNDPNYQVDGYFNAPPSKDNHQKMKFFLFQDEMRIYRFTNS</sequence>
<dbReference type="Pfam" id="PF03057">
    <property type="entry name" value="DUF236"/>
    <property type="match status" value="2"/>
</dbReference>
<reference evidence="3" key="1">
    <citation type="submission" date="2017-02" db="UniProtKB">
        <authorList>
            <consortium name="WormBaseParasite"/>
        </authorList>
    </citation>
    <scope>IDENTIFICATION</scope>
</reference>
<evidence type="ECO:0000313" key="3">
    <source>
        <dbReference type="WBParaSite" id="ASIM_0000661001-mRNA-1"/>
    </source>
</evidence>
<dbReference type="Proteomes" id="UP000267096">
    <property type="component" value="Unassembled WGS sequence"/>
</dbReference>
<dbReference type="InterPro" id="IPR004296">
    <property type="entry name" value="DUF236"/>
</dbReference>
<gene>
    <name evidence="1" type="ORF">ASIM_LOCUS6389</name>
</gene>
<dbReference type="PANTHER" id="PTHR21592">
    <property type="entry name" value="CHROMOSOME UNDETERMINED SCAFFOLD_25, WHOLE GENOME SHOTGUN SEQUENCE"/>
    <property type="match status" value="1"/>
</dbReference>
<dbReference type="EMBL" id="UYRR01013821">
    <property type="protein sequence ID" value="VDK26958.1"/>
    <property type="molecule type" value="Genomic_DNA"/>
</dbReference>
<protein>
    <submittedName>
        <fullName evidence="3">Phosphatase</fullName>
    </submittedName>
</protein>
<evidence type="ECO:0000313" key="1">
    <source>
        <dbReference type="EMBL" id="VDK26958.1"/>
    </source>
</evidence>
<keyword evidence="2" id="KW-1185">Reference proteome</keyword>
<dbReference type="WBParaSite" id="ASIM_0000661001-mRNA-1">
    <property type="protein sequence ID" value="ASIM_0000661001-mRNA-1"/>
    <property type="gene ID" value="ASIM_0000661001"/>
</dbReference>
<name>A0A0M3JG55_ANISI</name>
<reference evidence="1 2" key="2">
    <citation type="submission" date="2018-11" db="EMBL/GenBank/DDBJ databases">
        <authorList>
            <consortium name="Pathogen Informatics"/>
        </authorList>
    </citation>
    <scope>NUCLEOTIDE SEQUENCE [LARGE SCALE GENOMIC DNA]</scope>
</reference>
<dbReference type="PANTHER" id="PTHR21592:SF23">
    <property type="entry name" value="DAUER UP-REGULATED"/>
    <property type="match status" value="1"/>
</dbReference>
<evidence type="ECO:0000313" key="2">
    <source>
        <dbReference type="Proteomes" id="UP000267096"/>
    </source>
</evidence>
<dbReference type="OrthoDB" id="5875811at2759"/>
<organism evidence="3">
    <name type="scientific">Anisakis simplex</name>
    <name type="common">Herring worm</name>
    <dbReference type="NCBI Taxonomy" id="6269"/>
    <lineage>
        <taxon>Eukaryota</taxon>
        <taxon>Metazoa</taxon>
        <taxon>Ecdysozoa</taxon>
        <taxon>Nematoda</taxon>
        <taxon>Chromadorea</taxon>
        <taxon>Rhabditida</taxon>
        <taxon>Spirurina</taxon>
        <taxon>Ascaridomorpha</taxon>
        <taxon>Ascaridoidea</taxon>
        <taxon>Anisakidae</taxon>
        <taxon>Anisakis</taxon>
        <taxon>Anisakis simplex complex</taxon>
    </lineage>
</organism>